<reference evidence="1" key="1">
    <citation type="submission" date="2022-11" db="EMBL/GenBank/DDBJ databases">
        <title>Genome Sequence of Boeremia exigua.</title>
        <authorList>
            <person name="Buettner E."/>
        </authorList>
    </citation>
    <scope>NUCLEOTIDE SEQUENCE</scope>
    <source>
        <strain evidence="1">CU02</strain>
    </source>
</reference>
<accession>A0ACC2I0C6</accession>
<organism evidence="1 2">
    <name type="scientific">Boeremia exigua</name>
    <dbReference type="NCBI Taxonomy" id="749465"/>
    <lineage>
        <taxon>Eukaryota</taxon>
        <taxon>Fungi</taxon>
        <taxon>Dikarya</taxon>
        <taxon>Ascomycota</taxon>
        <taxon>Pezizomycotina</taxon>
        <taxon>Dothideomycetes</taxon>
        <taxon>Pleosporomycetidae</taxon>
        <taxon>Pleosporales</taxon>
        <taxon>Pleosporineae</taxon>
        <taxon>Didymellaceae</taxon>
        <taxon>Boeremia</taxon>
    </lineage>
</organism>
<keyword evidence="2" id="KW-1185">Reference proteome</keyword>
<comment type="caution">
    <text evidence="1">The sequence shown here is derived from an EMBL/GenBank/DDBJ whole genome shotgun (WGS) entry which is preliminary data.</text>
</comment>
<dbReference type="Proteomes" id="UP001153331">
    <property type="component" value="Unassembled WGS sequence"/>
</dbReference>
<evidence type="ECO:0000313" key="1">
    <source>
        <dbReference type="EMBL" id="KAJ8108575.1"/>
    </source>
</evidence>
<protein>
    <submittedName>
        <fullName evidence="1">Uncharacterized protein</fullName>
    </submittedName>
</protein>
<sequence>MDPMVKEWTVFLDRCLNQRVETEIFDAATAQLHRKSPLPGRKLAALLLKPRSPNASSVDPRVIIYLERLLALKKVDASDVLSATFYYSKDRLSKTGGDGSEKEARWHNSPELEEVVCHRLHKTFAAEERPINNTEGLQTLIAVTRWMQAIVTSHNSDTMMQAMAGISQQPQQQSINVREALGVLVVGLIENSKILSILDNPTVKVRERRSHTADLRKRLAQSLASFIPFLSHNSLGSQSSLEIANRLEMSQKQHELYEKTTTITGVPNESANLEVAALQLEAVMDLATVSTRAGLFVFLNSLLVARPLTDDFTIINYLHSRYKIDPQNMATDLITASFDILANAMYRSEPTSTMFCMKSFLINKVPVLLSQLSGSIFPMTPEISITQALSHVDPNAFPAFSQGFDDILGGNNSLSDVRQDFLNACALHGHITTSTVERLLGETPIQGPPATRYEKKALLDQCKSNFDKVNTYIDEMENLDGNAGAIVGAVTEFTTHLCETQVTMYLKQICSLLSKKPQCLDVMLQFTSPASILQPLCKFLDDWHYDNDQGEYQPVYDEFGAILVLIMAVVYRYDLTHNDIGIGQESFIARLMERANHSIATDDLTEDQSKHLASWLKGLYDSGNEGLSNDVFASCRPQDFYLIVPTFFSQTVMACSAGVLSHETVKGGLEYLGETFLLPSLIGGLSWMASHALKQTHNDLDAMLRIFHDAILTVPSSGDAQAMHSTIIAMVSSRLEKCLRTLQRREPARTNIEPLLQAIKSNAHYDRSIHASVRELEQWTNAPNSTLNTALRHTIQQLAQWASTAAINPNPPSYTHRQIYATSSTLGLYQTVRVIVDEVKAQTEAGNGAAALDIGMSIICAPTVEDSPIPIDWIGSSIPAPAPPRTRMNLREMLKHMLDDAAPLVTTDPSSAEAVVRLHRRVEAQLSSIGQVGLQAPVINLPNVSINDIQAQNISDDINKAMEDVANASLANDLEISNLDKKALERSMEELTGSAGLDLSGMGMDAGDDMAGDMNANLGSLPDLDLGDMNNMGMDMDMDMNMGGGGDDDWGLDFDNMPRVDPPRGALFRGDSSSGKADLGRGIGGLSASIAMSSACTPVSRIVPRVQATCARCGGLKDGRGSRPAARRWMSSSRQSATKRPKTAIFFPGQGVQRVGMITPWLEAFPRTAKPILEEIDDTLNLPHTPLTKIIESGTNAELTYTENAQPAIMATSILILRILEQEFGFKTTERVDITLGHSLGEFAALVAGGYLTFQDALKMVRRRAEVASHCSKRAVEEEGGEFGMVALVCESEGHMTALIAAIREFLRLGGSRSDSSDDLPAVQQVLIANINSKNQIVLSGSIARINTLLTNLRQFGGHDPRHVRLKSDTPFHGPLMKPTYETVKRMLYKQKPDGSDIVTWPGVMPCVSNVSGKPYESKEQLKDLLARSCIETVQWWKSVKYLHEQEKVRRYIGIGPGKVGRNLVGKEVGMKGAVKGGGVWAITSPKDIEEVVRALDDTETCED</sequence>
<gene>
    <name evidence="1" type="ORF">OPT61_g8077</name>
</gene>
<dbReference type="EMBL" id="JAPHNI010000729">
    <property type="protein sequence ID" value="KAJ8108575.1"/>
    <property type="molecule type" value="Genomic_DNA"/>
</dbReference>
<evidence type="ECO:0000313" key="2">
    <source>
        <dbReference type="Proteomes" id="UP001153331"/>
    </source>
</evidence>
<name>A0ACC2I0C6_9PLEO</name>
<proteinExistence type="predicted"/>